<gene>
    <name evidence="2" type="ORF">FK004_10350</name>
</gene>
<keyword evidence="1" id="KW-0812">Transmembrane</keyword>
<keyword evidence="1" id="KW-0472">Membrane</keyword>
<dbReference type="RefSeq" id="WP_108737177.1">
    <property type="nucleotide sequence ID" value="NZ_CP020919.1"/>
</dbReference>
<sequence length="180" mass="21328">MMEKDLQSISLKISYYEKKIYYIMFSLFFVMCASRTNKTNSDNVILKKELKEVINLYLNYNGNRHLNHKRYYISLGIEKIPNGITRIYLANEFRYSDSIPNNFYGRTTYKNYQILVSGDFNQELLSIDKSKKILQKEYSGVILLESNPLQWKIDLDQKLRIIRFKDNVGGTTIPTMYKNL</sequence>
<evidence type="ECO:0000313" key="2">
    <source>
        <dbReference type="EMBL" id="AWG25602.1"/>
    </source>
</evidence>
<evidence type="ECO:0000256" key="1">
    <source>
        <dbReference type="SAM" id="Phobius"/>
    </source>
</evidence>
<evidence type="ECO:0000313" key="3">
    <source>
        <dbReference type="Proteomes" id="UP000244677"/>
    </source>
</evidence>
<accession>A0A2S1LPL2</accession>
<dbReference type="AlphaFoldDB" id="A0A2S1LPL2"/>
<name>A0A2S1LPL2_9FLAO</name>
<protein>
    <submittedName>
        <fullName evidence="2">Uncharacterized protein</fullName>
    </submittedName>
</protein>
<keyword evidence="3" id="KW-1185">Reference proteome</keyword>
<organism evidence="2 3">
    <name type="scientific">Flavobacterium kingsejongi</name>
    <dbReference type="NCBI Taxonomy" id="1678728"/>
    <lineage>
        <taxon>Bacteria</taxon>
        <taxon>Pseudomonadati</taxon>
        <taxon>Bacteroidota</taxon>
        <taxon>Flavobacteriia</taxon>
        <taxon>Flavobacteriales</taxon>
        <taxon>Flavobacteriaceae</taxon>
        <taxon>Flavobacterium</taxon>
    </lineage>
</organism>
<proteinExistence type="predicted"/>
<reference evidence="2 3" key="1">
    <citation type="submission" date="2017-04" db="EMBL/GenBank/DDBJ databases">
        <title>Complete genome sequence of Flavobacterium kingsejong AJ004.</title>
        <authorList>
            <person name="Lee P.C."/>
        </authorList>
    </citation>
    <scope>NUCLEOTIDE SEQUENCE [LARGE SCALE GENOMIC DNA]</scope>
    <source>
        <strain evidence="2 3">AJ004</strain>
    </source>
</reference>
<dbReference type="Proteomes" id="UP000244677">
    <property type="component" value="Chromosome"/>
</dbReference>
<feature type="transmembrane region" description="Helical" evidence="1">
    <location>
        <begin position="20"/>
        <end position="37"/>
    </location>
</feature>
<dbReference type="KEGG" id="fki:FK004_10350"/>
<dbReference type="EMBL" id="CP020919">
    <property type="protein sequence ID" value="AWG25602.1"/>
    <property type="molecule type" value="Genomic_DNA"/>
</dbReference>
<keyword evidence="1" id="KW-1133">Transmembrane helix</keyword>